<dbReference type="Pfam" id="PF04296">
    <property type="entry name" value="YlxR"/>
    <property type="match status" value="1"/>
</dbReference>
<dbReference type="InterPro" id="IPR037465">
    <property type="entry name" value="YlxR"/>
</dbReference>
<name>I1D0W0_9PSEU</name>
<dbReference type="InterPro" id="IPR007393">
    <property type="entry name" value="YlxR_dom"/>
</dbReference>
<organism evidence="3 4">
    <name type="scientific">Saccharomonospora glauca K62</name>
    <dbReference type="NCBI Taxonomy" id="928724"/>
    <lineage>
        <taxon>Bacteria</taxon>
        <taxon>Bacillati</taxon>
        <taxon>Actinomycetota</taxon>
        <taxon>Actinomycetes</taxon>
        <taxon>Pseudonocardiales</taxon>
        <taxon>Pseudonocardiaceae</taxon>
        <taxon>Saccharomonospora</taxon>
    </lineage>
</organism>
<dbReference type="Gene3D" id="3.30.1230.10">
    <property type="entry name" value="YlxR-like"/>
    <property type="match status" value="1"/>
</dbReference>
<dbReference type="RefSeq" id="WP_005463413.1">
    <property type="nucleotide sequence ID" value="NZ_CM001484.1"/>
</dbReference>
<feature type="region of interest" description="Disordered" evidence="1">
    <location>
        <begin position="98"/>
        <end position="119"/>
    </location>
</feature>
<dbReference type="STRING" id="928724.SacglDRAFT_01669"/>
<proteinExistence type="predicted"/>
<evidence type="ECO:0000259" key="2">
    <source>
        <dbReference type="Pfam" id="PF04296"/>
    </source>
</evidence>
<dbReference type="EMBL" id="CM001484">
    <property type="protein sequence ID" value="EIE98584.1"/>
    <property type="molecule type" value="Genomic_DNA"/>
</dbReference>
<dbReference type="PANTHER" id="PTHR34215">
    <property type="entry name" value="BLL0784 PROTEIN"/>
    <property type="match status" value="1"/>
</dbReference>
<accession>I1D0W0</accession>
<dbReference type="HOGENOM" id="CLU_147970_0_1_11"/>
<dbReference type="InterPro" id="IPR035931">
    <property type="entry name" value="YlxR-like_sf"/>
</dbReference>
<dbReference type="PANTHER" id="PTHR34215:SF1">
    <property type="entry name" value="YLXR DOMAIN-CONTAINING PROTEIN"/>
    <property type="match status" value="1"/>
</dbReference>
<keyword evidence="4" id="KW-1185">Reference proteome</keyword>
<feature type="compositionally biased region" description="Basic and acidic residues" evidence="1">
    <location>
        <begin position="107"/>
        <end position="119"/>
    </location>
</feature>
<reference evidence="3 4" key="1">
    <citation type="submission" date="2011-09" db="EMBL/GenBank/DDBJ databases">
        <authorList>
            <consortium name="US DOE Joint Genome Institute (JGI-PGF)"/>
            <person name="Lucas S."/>
            <person name="Han J."/>
            <person name="Lapidus A."/>
            <person name="Cheng J.-F."/>
            <person name="Goodwin L."/>
            <person name="Pitluck S."/>
            <person name="Peters L."/>
            <person name="Land M.L."/>
            <person name="Hauser L."/>
            <person name="Brambilla E."/>
            <person name="Klenk H.-P."/>
            <person name="Woyke T.J."/>
        </authorList>
    </citation>
    <scope>NUCLEOTIDE SEQUENCE [LARGE SCALE GENOMIC DNA]</scope>
    <source>
        <strain evidence="3 4">K62</strain>
    </source>
</reference>
<protein>
    <submittedName>
        <fullName evidence="3">Putative nucleic-acid-binding protein implicated in transcription termination</fullName>
    </submittedName>
</protein>
<reference evidence="4" key="2">
    <citation type="submission" date="2012-01" db="EMBL/GenBank/DDBJ databases">
        <title>Noncontiguous Finished sequence of chromosome of Saccharomonospora glauca K62.</title>
        <authorList>
            <consortium name="US DOE Joint Genome Institute"/>
            <person name="Lucas S."/>
            <person name="Han J."/>
            <person name="Lapidus A."/>
            <person name="Cheng J.-F."/>
            <person name="Goodwin L."/>
            <person name="Pitluck S."/>
            <person name="Peters L."/>
            <person name="Mikhailova N."/>
            <person name="Held B."/>
            <person name="Detter J.C."/>
            <person name="Han C."/>
            <person name="Tapia R."/>
            <person name="Land M."/>
            <person name="Hauser L."/>
            <person name="Kyrpides N."/>
            <person name="Ivanova N."/>
            <person name="Pagani I."/>
            <person name="Brambilla E.-M."/>
            <person name="Klenk H.-P."/>
            <person name="Woyke T."/>
        </authorList>
    </citation>
    <scope>NUCLEOTIDE SEQUENCE [LARGE SCALE GENOMIC DNA]</scope>
    <source>
        <strain evidence="4">K62</strain>
    </source>
</reference>
<dbReference type="AlphaFoldDB" id="I1D0W0"/>
<feature type="domain" description="YlxR" evidence="2">
    <location>
        <begin position="20"/>
        <end position="82"/>
    </location>
</feature>
<dbReference type="Proteomes" id="UP000005087">
    <property type="component" value="Chromosome"/>
</dbReference>
<gene>
    <name evidence="3" type="ORF">SacglDRAFT_01669</name>
</gene>
<sequence length="119" mass="13426">MVRHPQPTSTRRTDGTSPVRLCVGCRQRASVGELSRVVASDGRLVVDERRRLPGRGAWLHPHPGCLSKAERRRAFPRALRVRGVLDTAPVRHYVERFTESKAGVESPRPERTRKQVDPS</sequence>
<evidence type="ECO:0000313" key="4">
    <source>
        <dbReference type="Proteomes" id="UP000005087"/>
    </source>
</evidence>
<dbReference type="eggNOG" id="COG2740">
    <property type="taxonomic scope" value="Bacteria"/>
</dbReference>
<dbReference type="SUPFAM" id="SSF64376">
    <property type="entry name" value="YlxR-like"/>
    <property type="match status" value="1"/>
</dbReference>
<dbReference type="OrthoDB" id="5244965at2"/>
<evidence type="ECO:0000256" key="1">
    <source>
        <dbReference type="SAM" id="MobiDB-lite"/>
    </source>
</evidence>
<evidence type="ECO:0000313" key="3">
    <source>
        <dbReference type="EMBL" id="EIE98584.1"/>
    </source>
</evidence>